<dbReference type="Proteomes" id="UP000178323">
    <property type="component" value="Unassembled WGS sequence"/>
</dbReference>
<dbReference type="EMBL" id="MFFS01000061">
    <property type="protein sequence ID" value="OGF21469.1"/>
    <property type="molecule type" value="Genomic_DNA"/>
</dbReference>
<accession>A0A1F5S477</accession>
<gene>
    <name evidence="1" type="ORF">A2Y83_00270</name>
</gene>
<proteinExistence type="predicted"/>
<evidence type="ECO:0000313" key="1">
    <source>
        <dbReference type="EMBL" id="OGF21469.1"/>
    </source>
</evidence>
<dbReference type="STRING" id="1797985.A2Y83_00270"/>
<evidence type="ECO:0000313" key="2">
    <source>
        <dbReference type="Proteomes" id="UP000178323"/>
    </source>
</evidence>
<name>A0A1F5S477_9BACT</name>
<dbReference type="AlphaFoldDB" id="A0A1F5S477"/>
<sequence>MRKLGYFENFDRHTGKTSYIKRISRESFYPRFHVYIAESDAGRVIDLHLDQKRPSYAGSHAHNAEYDSEPVKREAERMRGILAGMETAKVVHTETGIKEKKGWWGRIWENFKF</sequence>
<organism evidence="1 2">
    <name type="scientific">Candidatus Falkowbacteria bacterium RBG_13_39_14</name>
    <dbReference type="NCBI Taxonomy" id="1797985"/>
    <lineage>
        <taxon>Bacteria</taxon>
        <taxon>Candidatus Falkowiibacteriota</taxon>
    </lineage>
</organism>
<reference evidence="1 2" key="1">
    <citation type="journal article" date="2016" name="Nat. Commun.">
        <title>Thousands of microbial genomes shed light on interconnected biogeochemical processes in an aquifer system.</title>
        <authorList>
            <person name="Anantharaman K."/>
            <person name="Brown C.T."/>
            <person name="Hug L.A."/>
            <person name="Sharon I."/>
            <person name="Castelle C.J."/>
            <person name="Probst A.J."/>
            <person name="Thomas B.C."/>
            <person name="Singh A."/>
            <person name="Wilkins M.J."/>
            <person name="Karaoz U."/>
            <person name="Brodie E.L."/>
            <person name="Williams K.H."/>
            <person name="Hubbard S.S."/>
            <person name="Banfield J.F."/>
        </authorList>
    </citation>
    <scope>NUCLEOTIDE SEQUENCE [LARGE SCALE GENOMIC DNA]</scope>
</reference>
<protein>
    <submittedName>
        <fullName evidence="1">Uncharacterized protein</fullName>
    </submittedName>
</protein>
<comment type="caution">
    <text evidence="1">The sequence shown here is derived from an EMBL/GenBank/DDBJ whole genome shotgun (WGS) entry which is preliminary data.</text>
</comment>